<gene>
    <name evidence="1" type="ORF">HMPREF9625_00359</name>
</gene>
<dbReference type="PATRIC" id="fig|796943.3.peg.752"/>
<proteinExistence type="predicted"/>
<dbReference type="HOGENOM" id="CLU_157801_0_0_9"/>
<dbReference type="EMBL" id="AFZC02000003">
    <property type="protein sequence ID" value="EHL12805.1"/>
    <property type="molecule type" value="Genomic_DNA"/>
</dbReference>
<reference evidence="1" key="1">
    <citation type="submission" date="2011-08" db="EMBL/GenBank/DDBJ databases">
        <authorList>
            <consortium name="The Broad Institute Genome Sequencing Platform"/>
            <person name="Earl A."/>
            <person name="Ward D."/>
            <person name="Feldgarden M."/>
            <person name="Gevers D."/>
            <person name="Sizova M."/>
            <person name="Hazen A."/>
            <person name="Epstein S."/>
            <person name="Young S.K."/>
            <person name="Zeng Q."/>
            <person name="Gargeya S."/>
            <person name="Fitzgerald M."/>
            <person name="Haas B."/>
            <person name="Abouelleil A."/>
            <person name="Alvarado L."/>
            <person name="Arachchi H.M."/>
            <person name="Berlin A."/>
            <person name="Brown A."/>
            <person name="Chapman S.B."/>
            <person name="Chen Z."/>
            <person name="Dunbar C."/>
            <person name="Freedman E."/>
            <person name="Gearin G."/>
            <person name="Gellesch M."/>
            <person name="Goldberg J."/>
            <person name="Griggs A."/>
            <person name="Gujja S."/>
            <person name="Heiman D."/>
            <person name="Howarth C."/>
            <person name="Larson L."/>
            <person name="Lui A."/>
            <person name="MacDonald P.J.P."/>
            <person name="Montmayeur A."/>
            <person name="Murphy C."/>
            <person name="Neiman D."/>
            <person name="Pearson M."/>
            <person name="Priest M."/>
            <person name="Roberts A."/>
            <person name="Saif S."/>
            <person name="Shea T."/>
            <person name="Shenoy N."/>
            <person name="Sisk P."/>
            <person name="Stolte C."/>
            <person name="Sykes S."/>
            <person name="Wortman J."/>
            <person name="Nusbaum C."/>
            <person name="Birren B."/>
        </authorList>
    </citation>
    <scope>NUCLEOTIDE SEQUENCE</scope>
    <source>
        <strain evidence="1">ACB1</strain>
    </source>
</reference>
<sequence length="85" mass="10020">MEINKKDLLPLSFLQKSPYTGSFQGIRYRIEKQEEGEEKSLLVYTWPEPYAFSHTPEEEKEKKSFPFSEKGLEEIRLYLSSLGNE</sequence>
<evidence type="ECO:0000313" key="1">
    <source>
        <dbReference type="EMBL" id="EHL12805.1"/>
    </source>
</evidence>
<protein>
    <submittedName>
        <fullName evidence="1">Uncharacterized protein</fullName>
    </submittedName>
</protein>
<dbReference type="AlphaFoldDB" id="G9WL82"/>
<dbReference type="Proteomes" id="UP000018461">
    <property type="component" value="Unassembled WGS sequence"/>
</dbReference>
<comment type="caution">
    <text evidence="1">The sequence shown here is derived from an EMBL/GenBank/DDBJ whole genome shotgun (WGS) entry which is preliminary data.</text>
</comment>
<keyword evidence="2" id="KW-1185">Reference proteome</keyword>
<reference evidence="1" key="2">
    <citation type="submission" date="2013-03" db="EMBL/GenBank/DDBJ databases">
        <title>The Genome Sequence of Oribacterium sp. ACB1.</title>
        <authorList>
            <consortium name="The Broad Institute Genomics Platform"/>
            <consortium name="The Broad Institute Genome Sequencing Center for Infectious Disease"/>
            <person name="Earl A."/>
            <person name="Ward D."/>
            <person name="Feldgarden M."/>
            <person name="Gevers D."/>
            <person name="Sizova M."/>
            <person name="Hazen A."/>
            <person name="Epstein S."/>
            <person name="Walker B."/>
            <person name="Young S."/>
            <person name="Zeng Q."/>
            <person name="Gargeya S."/>
            <person name="Fitzgerald M."/>
            <person name="Haas B."/>
            <person name="Abouelleil A."/>
            <person name="Allen A.W."/>
            <person name="Alvarado L."/>
            <person name="Arachchi H.M."/>
            <person name="Berlin A.M."/>
            <person name="Chapman S.B."/>
            <person name="Gainer-Dewar J."/>
            <person name="Goldberg J."/>
            <person name="Griggs A."/>
            <person name="Gujja S."/>
            <person name="Hansen M."/>
            <person name="Howarth C."/>
            <person name="Imamovic A."/>
            <person name="Ireland A."/>
            <person name="Larimer J."/>
            <person name="McCowan C."/>
            <person name="Murphy C."/>
            <person name="Pearson M."/>
            <person name="Poon T.W."/>
            <person name="Priest M."/>
            <person name="Roberts A."/>
            <person name="Saif S."/>
            <person name="Shea T."/>
            <person name="Sisk P."/>
            <person name="Sykes S."/>
            <person name="Wortman J."/>
            <person name="Nusbaum C."/>
            <person name="Birren B."/>
        </authorList>
    </citation>
    <scope>NUCLEOTIDE SEQUENCE [LARGE SCALE GENOMIC DNA]</scope>
    <source>
        <strain evidence="1">ACB1</strain>
    </source>
</reference>
<dbReference type="RefSeq" id="WP_009534228.1">
    <property type="nucleotide sequence ID" value="NZ_KE148312.1"/>
</dbReference>
<dbReference type="STRING" id="796943.HMPREF9625_00359"/>
<organism evidence="1 2">
    <name type="scientific">Oribacterium parvum ACB1</name>
    <dbReference type="NCBI Taxonomy" id="796943"/>
    <lineage>
        <taxon>Bacteria</taxon>
        <taxon>Bacillati</taxon>
        <taxon>Bacillota</taxon>
        <taxon>Clostridia</taxon>
        <taxon>Lachnospirales</taxon>
        <taxon>Lachnospiraceae</taxon>
        <taxon>Oribacterium</taxon>
    </lineage>
</organism>
<name>G9WL82_9FIRM</name>
<evidence type="ECO:0000313" key="2">
    <source>
        <dbReference type="Proteomes" id="UP000018461"/>
    </source>
</evidence>
<accession>G9WL82</accession>